<dbReference type="Gene3D" id="1.10.238.10">
    <property type="entry name" value="EF-hand"/>
    <property type="match status" value="1"/>
</dbReference>
<evidence type="ECO:0008006" key="3">
    <source>
        <dbReference type="Google" id="ProtNLM"/>
    </source>
</evidence>
<evidence type="ECO:0000313" key="1">
    <source>
        <dbReference type="EMBL" id="RVU32457.1"/>
    </source>
</evidence>
<keyword evidence="2" id="KW-1185">Reference proteome</keyword>
<dbReference type="EMBL" id="SACQ01000001">
    <property type="protein sequence ID" value="RVU32457.1"/>
    <property type="molecule type" value="Genomic_DNA"/>
</dbReference>
<evidence type="ECO:0000313" key="2">
    <source>
        <dbReference type="Proteomes" id="UP000282818"/>
    </source>
</evidence>
<dbReference type="AlphaFoldDB" id="A0A437QD44"/>
<gene>
    <name evidence="1" type="ORF">EOE65_02070</name>
</gene>
<dbReference type="PROSITE" id="PS00018">
    <property type="entry name" value="EF_HAND_1"/>
    <property type="match status" value="1"/>
</dbReference>
<sequence length="103" mass="11371">MATLTQNLITLSILTPLTLSAATELPEHWHSRMPEIVLAALDKNEDQLISFSEALKHPRLSGRFLEIDTDGDGFIAPDELHKAKLSNPALLQNLMSLAQLKSI</sequence>
<dbReference type="Proteomes" id="UP000282818">
    <property type="component" value="Unassembled WGS sequence"/>
</dbReference>
<dbReference type="RefSeq" id="WP_127692626.1">
    <property type="nucleotide sequence ID" value="NZ_SACQ01000001.1"/>
</dbReference>
<proteinExistence type="predicted"/>
<organism evidence="1 2">
    <name type="scientific">Neptunomonas marina</name>
    <dbReference type="NCBI Taxonomy" id="1815562"/>
    <lineage>
        <taxon>Bacteria</taxon>
        <taxon>Pseudomonadati</taxon>
        <taxon>Pseudomonadota</taxon>
        <taxon>Gammaproteobacteria</taxon>
        <taxon>Oceanospirillales</taxon>
        <taxon>Oceanospirillaceae</taxon>
        <taxon>Neptunomonas</taxon>
    </lineage>
</organism>
<accession>A0A437QD44</accession>
<name>A0A437QD44_9GAMM</name>
<dbReference type="InterPro" id="IPR018247">
    <property type="entry name" value="EF_Hand_1_Ca_BS"/>
</dbReference>
<protein>
    <recommendedName>
        <fullName evidence="3">EF-hand domain-containing protein</fullName>
    </recommendedName>
</protein>
<comment type="caution">
    <text evidence="1">The sequence shown here is derived from an EMBL/GenBank/DDBJ whole genome shotgun (WGS) entry which is preliminary data.</text>
</comment>
<dbReference type="InterPro" id="IPR011992">
    <property type="entry name" value="EF-hand-dom_pair"/>
</dbReference>
<dbReference type="SUPFAM" id="SSF47473">
    <property type="entry name" value="EF-hand"/>
    <property type="match status" value="1"/>
</dbReference>
<reference evidence="1 2" key="1">
    <citation type="submission" date="2019-01" db="EMBL/GenBank/DDBJ databases">
        <authorList>
            <person name="Chen W.-M."/>
        </authorList>
    </citation>
    <scope>NUCLEOTIDE SEQUENCE [LARGE SCALE GENOMIC DNA]</scope>
    <source>
        <strain evidence="1 2">HPM-16</strain>
    </source>
</reference>